<dbReference type="Gene3D" id="1.10.10.60">
    <property type="entry name" value="Homeodomain-like"/>
    <property type="match status" value="1"/>
</dbReference>
<name>A0A1G9XNW2_9ACTN</name>
<protein>
    <submittedName>
        <fullName evidence="5">AraC-type DNA-binding protein</fullName>
    </submittedName>
</protein>
<dbReference type="Proteomes" id="UP000199004">
    <property type="component" value="Unassembled WGS sequence"/>
</dbReference>
<dbReference type="GO" id="GO:0043565">
    <property type="term" value="F:sequence-specific DNA binding"/>
    <property type="evidence" value="ECO:0007669"/>
    <property type="project" value="InterPro"/>
</dbReference>
<dbReference type="OrthoDB" id="2559672at2"/>
<evidence type="ECO:0000256" key="2">
    <source>
        <dbReference type="ARBA" id="ARBA00023125"/>
    </source>
</evidence>
<keyword evidence="1" id="KW-0805">Transcription regulation</keyword>
<dbReference type="PANTHER" id="PTHR46796">
    <property type="entry name" value="HTH-TYPE TRANSCRIPTIONAL ACTIVATOR RHAS-RELATED"/>
    <property type="match status" value="1"/>
</dbReference>
<evidence type="ECO:0000313" key="5">
    <source>
        <dbReference type="EMBL" id="SDM98430.1"/>
    </source>
</evidence>
<keyword evidence="2 5" id="KW-0238">DNA-binding</keyword>
<dbReference type="RefSeq" id="WP_091023054.1">
    <property type="nucleotide sequence ID" value="NZ_BKAE01000001.1"/>
</dbReference>
<dbReference type="PROSITE" id="PS01124">
    <property type="entry name" value="HTH_ARAC_FAMILY_2"/>
    <property type="match status" value="1"/>
</dbReference>
<evidence type="ECO:0000313" key="6">
    <source>
        <dbReference type="Proteomes" id="UP000199004"/>
    </source>
</evidence>
<dbReference type="PANTHER" id="PTHR46796:SF15">
    <property type="entry name" value="BLL1074 PROTEIN"/>
    <property type="match status" value="1"/>
</dbReference>
<evidence type="ECO:0000256" key="1">
    <source>
        <dbReference type="ARBA" id="ARBA00023015"/>
    </source>
</evidence>
<reference evidence="5 6" key="1">
    <citation type="submission" date="2016-10" db="EMBL/GenBank/DDBJ databases">
        <authorList>
            <person name="de Groot N.N."/>
        </authorList>
    </citation>
    <scope>NUCLEOTIDE SEQUENCE [LARGE SCALE GENOMIC DNA]</scope>
    <source>
        <strain evidence="5 6">CGMCC 1.11147</strain>
    </source>
</reference>
<dbReference type="InterPro" id="IPR050204">
    <property type="entry name" value="AraC_XylS_family_regulators"/>
</dbReference>
<proteinExistence type="predicted"/>
<gene>
    <name evidence="5" type="ORF">SAMN05192576_1431</name>
</gene>
<dbReference type="PROSITE" id="PS00041">
    <property type="entry name" value="HTH_ARAC_FAMILY_1"/>
    <property type="match status" value="1"/>
</dbReference>
<accession>A0A1G9XNW2</accession>
<dbReference type="STRING" id="1005944.SAMN05192576_1431"/>
<dbReference type="AlphaFoldDB" id="A0A1G9XNW2"/>
<keyword evidence="3" id="KW-0804">Transcription</keyword>
<dbReference type="InterPro" id="IPR018062">
    <property type="entry name" value="HTH_AraC-typ_CS"/>
</dbReference>
<dbReference type="InterPro" id="IPR018060">
    <property type="entry name" value="HTH_AraC"/>
</dbReference>
<dbReference type="SMART" id="SM00342">
    <property type="entry name" value="HTH_ARAC"/>
    <property type="match status" value="1"/>
</dbReference>
<feature type="domain" description="HTH araC/xylS-type" evidence="4">
    <location>
        <begin position="154"/>
        <end position="255"/>
    </location>
</feature>
<dbReference type="EMBL" id="FNIC01000001">
    <property type="protein sequence ID" value="SDM98430.1"/>
    <property type="molecule type" value="Genomic_DNA"/>
</dbReference>
<keyword evidence="6" id="KW-1185">Reference proteome</keyword>
<dbReference type="Pfam" id="PF12833">
    <property type="entry name" value="HTH_18"/>
    <property type="match status" value="1"/>
</dbReference>
<sequence>MSEAVPAALRPYVAWLAAYDVVGPAGVHRGLPGTSLTFVLPIGAKLDVAWSGDPVSRRSAWSSVAGLHAAPAEIRHDGHQEGFFLALTTAGARALFGLPAAAIAGELLELDDLAPDLRHLPEQVHDESSWPARTAVLLRALTSALSARDASGARAEVGRALARLARGAAVAEVADDVGYSRRHLRNLVVAETGLSPKEYQRVARFETSREHVLAAARRGGTLAEVAAVCGYADQAHLAREWRDLAGCPPTTWLREEFPDVQAGGVFAG</sequence>
<evidence type="ECO:0000256" key="3">
    <source>
        <dbReference type="ARBA" id="ARBA00023163"/>
    </source>
</evidence>
<organism evidence="5 6">
    <name type="scientific">Nocardioides szechwanensis</name>
    <dbReference type="NCBI Taxonomy" id="1005944"/>
    <lineage>
        <taxon>Bacteria</taxon>
        <taxon>Bacillati</taxon>
        <taxon>Actinomycetota</taxon>
        <taxon>Actinomycetes</taxon>
        <taxon>Propionibacteriales</taxon>
        <taxon>Nocardioidaceae</taxon>
        <taxon>Nocardioides</taxon>
    </lineage>
</organism>
<dbReference type="GO" id="GO:0003700">
    <property type="term" value="F:DNA-binding transcription factor activity"/>
    <property type="evidence" value="ECO:0007669"/>
    <property type="project" value="InterPro"/>
</dbReference>
<evidence type="ECO:0000259" key="4">
    <source>
        <dbReference type="PROSITE" id="PS01124"/>
    </source>
</evidence>